<evidence type="ECO:0000313" key="1">
    <source>
        <dbReference type="EMBL" id="MFB9137593.1"/>
    </source>
</evidence>
<evidence type="ECO:0000313" key="2">
    <source>
        <dbReference type="Proteomes" id="UP001589645"/>
    </source>
</evidence>
<comment type="caution">
    <text evidence="1">The sequence shown here is derived from an EMBL/GenBank/DDBJ whole genome shotgun (WGS) entry which is preliminary data.</text>
</comment>
<keyword evidence="2" id="KW-1185">Reference proteome</keyword>
<organism evidence="1 2">
    <name type="scientific">Vibrio olivae</name>
    <dbReference type="NCBI Taxonomy" id="1243002"/>
    <lineage>
        <taxon>Bacteria</taxon>
        <taxon>Pseudomonadati</taxon>
        <taxon>Pseudomonadota</taxon>
        <taxon>Gammaproteobacteria</taxon>
        <taxon>Vibrionales</taxon>
        <taxon>Vibrionaceae</taxon>
        <taxon>Vibrio</taxon>
    </lineage>
</organism>
<protein>
    <submittedName>
        <fullName evidence="1">Uncharacterized protein</fullName>
    </submittedName>
</protein>
<proteinExistence type="predicted"/>
<dbReference type="RefSeq" id="WP_390197493.1">
    <property type="nucleotide sequence ID" value="NZ_JBHMEP010000015.1"/>
</dbReference>
<dbReference type="EMBL" id="JBHMEP010000015">
    <property type="protein sequence ID" value="MFB9137593.1"/>
    <property type="molecule type" value="Genomic_DNA"/>
</dbReference>
<dbReference type="Proteomes" id="UP001589645">
    <property type="component" value="Unassembled WGS sequence"/>
</dbReference>
<accession>A0ABV5HTK7</accession>
<name>A0ABV5HTK7_9VIBR</name>
<reference evidence="1 2" key="1">
    <citation type="submission" date="2024-09" db="EMBL/GenBank/DDBJ databases">
        <authorList>
            <person name="Sun Q."/>
            <person name="Mori K."/>
        </authorList>
    </citation>
    <scope>NUCLEOTIDE SEQUENCE [LARGE SCALE GENOMIC DNA]</scope>
    <source>
        <strain evidence="1 2">CECT 8064</strain>
    </source>
</reference>
<gene>
    <name evidence="1" type="ORF">ACFFUV_21820</name>
</gene>
<sequence>MIKFGFPCDGWLELHIALNENWSTFSISDVGPNSVLQFLGVLSWLEDPQNTYIVHCNLEPALLNLNFEVDNDCIIVEAELDTSKIGQASMKVSDFNAMYSREIRALLPHCKGNAWTCEVNT</sequence>